<accession>A0A8J2ZRV2</accession>
<dbReference type="Proteomes" id="UP000602050">
    <property type="component" value="Unassembled WGS sequence"/>
</dbReference>
<feature type="compositionally biased region" description="Polar residues" evidence="1">
    <location>
        <begin position="25"/>
        <end position="40"/>
    </location>
</feature>
<evidence type="ECO:0000256" key="1">
    <source>
        <dbReference type="SAM" id="MobiDB-lite"/>
    </source>
</evidence>
<dbReference type="InterPro" id="IPR003709">
    <property type="entry name" value="VanY-like_core_dom"/>
</dbReference>
<dbReference type="PANTHER" id="PTHR34385">
    <property type="entry name" value="D-ALANYL-D-ALANINE CARBOXYPEPTIDASE"/>
    <property type="match status" value="1"/>
</dbReference>
<evidence type="ECO:0000256" key="2">
    <source>
        <dbReference type="SAM" id="SignalP"/>
    </source>
</evidence>
<sequence>MVHFKKNIIFVLTIVLLAISGCSNDHSDSNNQQENPTTNPALEENENTEKETLEEVKELIVPDQELEKKSEGRDVELLQKALIRIGYPITVNGIYDEATTWAITDFQLQHDELPALGVFNKETKSVLEKYIENEESIQAGKALPPVDEPVFTNEGKHILGNPYDQLAIINKENTLPSDYEPDDLVVPDVRFPFTEDLPKKKMRKVAADALEKLFAAADKDGIKLYAQSGYRSYETQETLFANYVQRDGEEAANKYSARPGESEHQSGLTMDVTSEAVNYELTVEFGETKEGKWLQEHAADYGFIIRYPKGKEEITKYQYEPWHIRYVGKKAAKAIMENNITLEEYFSQEQ</sequence>
<dbReference type="GO" id="GO:0006508">
    <property type="term" value="P:proteolysis"/>
    <property type="evidence" value="ECO:0007669"/>
    <property type="project" value="InterPro"/>
</dbReference>
<dbReference type="GO" id="GO:0008233">
    <property type="term" value="F:peptidase activity"/>
    <property type="evidence" value="ECO:0007669"/>
    <property type="project" value="InterPro"/>
</dbReference>
<dbReference type="Gene3D" id="1.10.101.10">
    <property type="entry name" value="PGBD-like superfamily/PGBD"/>
    <property type="match status" value="1"/>
</dbReference>
<evidence type="ECO:0008006" key="7">
    <source>
        <dbReference type="Google" id="ProtNLM"/>
    </source>
</evidence>
<dbReference type="InterPro" id="IPR009045">
    <property type="entry name" value="Zn_M74/Hedgehog-like"/>
</dbReference>
<feature type="region of interest" description="Disordered" evidence="1">
    <location>
        <begin position="25"/>
        <end position="52"/>
    </location>
</feature>
<name>A0A8J2ZRV2_9BACI</name>
<dbReference type="EMBL" id="BMEV01000012">
    <property type="protein sequence ID" value="GGH72450.1"/>
    <property type="molecule type" value="Genomic_DNA"/>
</dbReference>
<proteinExistence type="predicted"/>
<dbReference type="Pfam" id="PF01471">
    <property type="entry name" value="PG_binding_1"/>
    <property type="match status" value="1"/>
</dbReference>
<dbReference type="RefSeq" id="WP_188391218.1">
    <property type="nucleotide sequence ID" value="NZ_BMEV01000012.1"/>
</dbReference>
<organism evidence="5 6">
    <name type="scientific">Compostibacillus humi</name>
    <dbReference type="NCBI Taxonomy" id="1245525"/>
    <lineage>
        <taxon>Bacteria</taxon>
        <taxon>Bacillati</taxon>
        <taxon>Bacillota</taxon>
        <taxon>Bacilli</taxon>
        <taxon>Bacillales</taxon>
        <taxon>Bacillaceae</taxon>
        <taxon>Compostibacillus</taxon>
    </lineage>
</organism>
<dbReference type="InterPro" id="IPR036366">
    <property type="entry name" value="PGBDSf"/>
</dbReference>
<dbReference type="SUPFAM" id="SSF55166">
    <property type="entry name" value="Hedgehog/DD-peptidase"/>
    <property type="match status" value="1"/>
</dbReference>
<feature type="signal peptide" evidence="2">
    <location>
        <begin position="1"/>
        <end position="27"/>
    </location>
</feature>
<dbReference type="InterPro" id="IPR058193">
    <property type="entry name" value="VanY/YodJ_core_dom"/>
</dbReference>
<dbReference type="InterPro" id="IPR052179">
    <property type="entry name" value="DD-CPase-like"/>
</dbReference>
<dbReference type="PROSITE" id="PS51257">
    <property type="entry name" value="PROKAR_LIPOPROTEIN"/>
    <property type="match status" value="1"/>
</dbReference>
<feature type="domain" description="D-alanyl-D-alanine carboxypeptidase-like core" evidence="4">
    <location>
        <begin position="200"/>
        <end position="329"/>
    </location>
</feature>
<evidence type="ECO:0000259" key="3">
    <source>
        <dbReference type="Pfam" id="PF01471"/>
    </source>
</evidence>
<dbReference type="Pfam" id="PF02557">
    <property type="entry name" value="VanY"/>
    <property type="match status" value="1"/>
</dbReference>
<dbReference type="AlphaFoldDB" id="A0A8J2ZRV2"/>
<protein>
    <recommendedName>
        <fullName evidence="7">D-alanyl-D-alanine carboxypeptidase</fullName>
    </recommendedName>
</protein>
<dbReference type="InterPro" id="IPR002477">
    <property type="entry name" value="Peptidoglycan-bd-like"/>
</dbReference>
<feature type="chain" id="PRO_5035260766" description="D-alanyl-D-alanine carboxypeptidase" evidence="2">
    <location>
        <begin position="28"/>
        <end position="350"/>
    </location>
</feature>
<dbReference type="CDD" id="cd14852">
    <property type="entry name" value="LD-carboxypeptidase"/>
    <property type="match status" value="1"/>
</dbReference>
<evidence type="ECO:0000313" key="6">
    <source>
        <dbReference type="Proteomes" id="UP000602050"/>
    </source>
</evidence>
<feature type="domain" description="Peptidoglycan binding-like" evidence="3">
    <location>
        <begin position="72"/>
        <end position="127"/>
    </location>
</feature>
<gene>
    <name evidence="5" type="ORF">GCM10010978_09370</name>
</gene>
<dbReference type="PANTHER" id="PTHR34385:SF1">
    <property type="entry name" value="PEPTIDOGLYCAN L-ALANYL-D-GLUTAMATE ENDOPEPTIDASE CWLK"/>
    <property type="match status" value="1"/>
</dbReference>
<keyword evidence="6" id="KW-1185">Reference proteome</keyword>
<dbReference type="Gene3D" id="3.30.1380.10">
    <property type="match status" value="1"/>
</dbReference>
<keyword evidence="2" id="KW-0732">Signal</keyword>
<dbReference type="InterPro" id="IPR036365">
    <property type="entry name" value="PGBD-like_sf"/>
</dbReference>
<dbReference type="SUPFAM" id="SSF47090">
    <property type="entry name" value="PGBD-like"/>
    <property type="match status" value="1"/>
</dbReference>
<evidence type="ECO:0000313" key="5">
    <source>
        <dbReference type="EMBL" id="GGH72450.1"/>
    </source>
</evidence>
<reference evidence="5" key="1">
    <citation type="journal article" date="2014" name="Int. J. Syst. Evol. Microbiol.">
        <title>Complete genome sequence of Corynebacterium casei LMG S-19264T (=DSM 44701T), isolated from a smear-ripened cheese.</title>
        <authorList>
            <consortium name="US DOE Joint Genome Institute (JGI-PGF)"/>
            <person name="Walter F."/>
            <person name="Albersmeier A."/>
            <person name="Kalinowski J."/>
            <person name="Ruckert C."/>
        </authorList>
    </citation>
    <scope>NUCLEOTIDE SEQUENCE</scope>
    <source>
        <strain evidence="5">CGMCC 1.12360</strain>
    </source>
</reference>
<comment type="caution">
    <text evidence="5">The sequence shown here is derived from an EMBL/GenBank/DDBJ whole genome shotgun (WGS) entry which is preliminary data.</text>
</comment>
<evidence type="ECO:0000259" key="4">
    <source>
        <dbReference type="Pfam" id="PF02557"/>
    </source>
</evidence>
<reference evidence="5" key="2">
    <citation type="submission" date="2020-09" db="EMBL/GenBank/DDBJ databases">
        <authorList>
            <person name="Sun Q."/>
            <person name="Zhou Y."/>
        </authorList>
    </citation>
    <scope>NUCLEOTIDE SEQUENCE</scope>
    <source>
        <strain evidence="5">CGMCC 1.12360</strain>
    </source>
</reference>